<protein>
    <submittedName>
        <fullName evidence="3">Uncharacterized protein</fullName>
    </submittedName>
</protein>
<organism evidence="3 4">
    <name type="scientific">Littorina saxatilis</name>
    <dbReference type="NCBI Taxonomy" id="31220"/>
    <lineage>
        <taxon>Eukaryota</taxon>
        <taxon>Metazoa</taxon>
        <taxon>Spiralia</taxon>
        <taxon>Lophotrochozoa</taxon>
        <taxon>Mollusca</taxon>
        <taxon>Gastropoda</taxon>
        <taxon>Caenogastropoda</taxon>
        <taxon>Littorinimorpha</taxon>
        <taxon>Littorinoidea</taxon>
        <taxon>Littorinidae</taxon>
        <taxon>Littorina</taxon>
    </lineage>
</organism>
<keyword evidence="4" id="KW-1185">Reference proteome</keyword>
<evidence type="ECO:0000256" key="2">
    <source>
        <dbReference type="SAM" id="SignalP"/>
    </source>
</evidence>
<dbReference type="AlphaFoldDB" id="A0AAN9AJ02"/>
<feature type="region of interest" description="Disordered" evidence="1">
    <location>
        <begin position="40"/>
        <end position="94"/>
    </location>
</feature>
<evidence type="ECO:0000256" key="1">
    <source>
        <dbReference type="SAM" id="MobiDB-lite"/>
    </source>
</evidence>
<evidence type="ECO:0000313" key="4">
    <source>
        <dbReference type="Proteomes" id="UP001374579"/>
    </source>
</evidence>
<reference evidence="3 4" key="1">
    <citation type="submission" date="2024-02" db="EMBL/GenBank/DDBJ databases">
        <title>Chromosome-scale genome assembly of the rough periwinkle Littorina saxatilis.</title>
        <authorList>
            <person name="De Jode A."/>
            <person name="Faria R."/>
            <person name="Formenti G."/>
            <person name="Sims Y."/>
            <person name="Smith T.P."/>
            <person name="Tracey A."/>
            <person name="Wood J.M.D."/>
            <person name="Zagrodzka Z.B."/>
            <person name="Johannesson K."/>
            <person name="Butlin R.K."/>
            <person name="Leder E.H."/>
        </authorList>
    </citation>
    <scope>NUCLEOTIDE SEQUENCE [LARGE SCALE GENOMIC DNA]</scope>
    <source>
        <strain evidence="3">Snail1</strain>
        <tissue evidence="3">Muscle</tissue>
    </source>
</reference>
<dbReference type="Proteomes" id="UP001374579">
    <property type="component" value="Unassembled WGS sequence"/>
</dbReference>
<name>A0AAN9AJ02_9CAEN</name>
<feature type="compositionally biased region" description="Gly residues" evidence="1">
    <location>
        <begin position="176"/>
        <end position="185"/>
    </location>
</feature>
<sequence length="222" mass="24157">MAKYFVLLALAALLAVVGARREDRQEIVNGAFGVANAHNSVRTPANGAPVAAEHGHHRAGRGHHRGGHGHHRGGRGHGHHGRGGPRSQTGVSGLHRMQQLHRTVLPAFNFHPAARNQGEVSSHHKRMMETIRAHLGEMRNNGFQGHRSRGQGQGHDNALSQNLRFATQVGRRGGHHGNGQQGNRGGSDDMRPERRLAHHMGHGNRRNGHRRGNGMGPRYTVA</sequence>
<comment type="caution">
    <text evidence="3">The sequence shown here is derived from an EMBL/GenBank/DDBJ whole genome shotgun (WGS) entry which is preliminary data.</text>
</comment>
<proteinExistence type="predicted"/>
<keyword evidence="2" id="KW-0732">Signal</keyword>
<feature type="signal peptide" evidence="2">
    <location>
        <begin position="1"/>
        <end position="19"/>
    </location>
</feature>
<dbReference type="EMBL" id="JBAMIC010004070">
    <property type="protein sequence ID" value="KAK7087741.1"/>
    <property type="molecule type" value="Genomic_DNA"/>
</dbReference>
<evidence type="ECO:0000313" key="3">
    <source>
        <dbReference type="EMBL" id="KAK7087741.1"/>
    </source>
</evidence>
<feature type="compositionally biased region" description="Basic residues" evidence="1">
    <location>
        <begin position="196"/>
        <end position="212"/>
    </location>
</feature>
<gene>
    <name evidence="3" type="ORF">V1264_021752</name>
</gene>
<feature type="region of interest" description="Disordered" evidence="1">
    <location>
        <begin position="170"/>
        <end position="222"/>
    </location>
</feature>
<accession>A0AAN9AJ02</accession>
<feature type="chain" id="PRO_5042893109" evidence="2">
    <location>
        <begin position="20"/>
        <end position="222"/>
    </location>
</feature>
<feature type="compositionally biased region" description="Basic residues" evidence="1">
    <location>
        <begin position="55"/>
        <end position="83"/>
    </location>
</feature>
<feature type="compositionally biased region" description="Basic and acidic residues" evidence="1">
    <location>
        <begin position="186"/>
        <end position="195"/>
    </location>
</feature>